<protein>
    <submittedName>
        <fullName evidence="2">Uncharacterized protein</fullName>
    </submittedName>
</protein>
<dbReference type="Proteomes" id="UP001597187">
    <property type="component" value="Unassembled WGS sequence"/>
</dbReference>
<reference evidence="2 3" key="1">
    <citation type="journal article" date="2019" name="Int. J. Syst. Evol. Microbiol.">
        <title>The Global Catalogue of Microorganisms (GCM) 10K type strain sequencing project: providing services to taxonomists for standard genome sequencing and annotation.</title>
        <authorList>
            <consortium name="The Broad Institute Genomics Platform"/>
            <consortium name="The Broad Institute Genome Sequencing Center for Infectious Disease"/>
            <person name="Wu L."/>
            <person name="Ma J."/>
        </authorList>
    </citation>
    <scope>NUCLEOTIDE SEQUENCE [LARGE SCALE GENOMIC DNA]</scope>
    <source>
        <strain evidence="2 3">CGMCC 1.12563</strain>
    </source>
</reference>
<dbReference type="AlphaFoldDB" id="A0ABD6AY19"/>
<dbReference type="RefSeq" id="WP_250874745.1">
    <property type="nucleotide sequence ID" value="NZ_JALXFV010000008.1"/>
</dbReference>
<sequence length="121" mass="11739">MDIERTTTVAQGLGLLVGGGLALLGTFVEASVGDVSLTALGIGVVAAGFTVAALGSLAASAQARPAAAKDKRIQAGLQGLAAIGFAVVFVALAADLGVAVLLVGGVLVFGAVATRSYLEDD</sequence>
<proteinExistence type="predicted"/>
<keyword evidence="1" id="KW-1133">Transmembrane helix</keyword>
<gene>
    <name evidence="2" type="ORF">ACFSBT_16115</name>
</gene>
<dbReference type="EMBL" id="JBHUDC010000008">
    <property type="protein sequence ID" value="MFD1514808.1"/>
    <property type="molecule type" value="Genomic_DNA"/>
</dbReference>
<organism evidence="2 3">
    <name type="scientific">Halomarina rubra</name>
    <dbReference type="NCBI Taxonomy" id="2071873"/>
    <lineage>
        <taxon>Archaea</taxon>
        <taxon>Methanobacteriati</taxon>
        <taxon>Methanobacteriota</taxon>
        <taxon>Stenosarchaea group</taxon>
        <taxon>Halobacteria</taxon>
        <taxon>Halobacteriales</taxon>
        <taxon>Natronomonadaceae</taxon>
        <taxon>Halomarina</taxon>
    </lineage>
</organism>
<comment type="caution">
    <text evidence="2">The sequence shown here is derived from an EMBL/GenBank/DDBJ whole genome shotgun (WGS) entry which is preliminary data.</text>
</comment>
<feature type="transmembrane region" description="Helical" evidence="1">
    <location>
        <begin position="98"/>
        <end position="118"/>
    </location>
</feature>
<evidence type="ECO:0000313" key="3">
    <source>
        <dbReference type="Proteomes" id="UP001597187"/>
    </source>
</evidence>
<name>A0ABD6AY19_9EURY</name>
<feature type="transmembrane region" description="Helical" evidence="1">
    <location>
        <begin position="38"/>
        <end position="61"/>
    </location>
</feature>
<accession>A0ABD6AY19</accession>
<feature type="transmembrane region" description="Helical" evidence="1">
    <location>
        <begin position="12"/>
        <end position="32"/>
    </location>
</feature>
<keyword evidence="1" id="KW-0472">Membrane</keyword>
<evidence type="ECO:0000256" key="1">
    <source>
        <dbReference type="SAM" id="Phobius"/>
    </source>
</evidence>
<keyword evidence="3" id="KW-1185">Reference proteome</keyword>
<evidence type="ECO:0000313" key="2">
    <source>
        <dbReference type="EMBL" id="MFD1514808.1"/>
    </source>
</evidence>
<keyword evidence="1" id="KW-0812">Transmembrane</keyword>